<name>A0A3S0H622_9BACT</name>
<feature type="transmembrane region" description="Helical" evidence="1">
    <location>
        <begin position="108"/>
        <end position="128"/>
    </location>
</feature>
<dbReference type="AlphaFoldDB" id="A0A3S0H622"/>
<keyword evidence="3" id="KW-1185">Reference proteome</keyword>
<organism evidence="2 3">
    <name type="scientific">Hymenobacter gummosus</name>
    <dbReference type="NCBI Taxonomy" id="1776032"/>
    <lineage>
        <taxon>Bacteria</taxon>
        <taxon>Pseudomonadati</taxon>
        <taxon>Bacteroidota</taxon>
        <taxon>Cytophagia</taxon>
        <taxon>Cytophagales</taxon>
        <taxon>Hymenobacteraceae</taxon>
        <taxon>Hymenobacter</taxon>
    </lineage>
</organism>
<reference evidence="2 3" key="1">
    <citation type="submission" date="2018-12" db="EMBL/GenBank/DDBJ databases">
        <title>Hymenobacter gummosus sp. nov., isolated from a spring.</title>
        <authorList>
            <person name="Nie L."/>
        </authorList>
    </citation>
    <scope>NUCLEOTIDE SEQUENCE [LARGE SCALE GENOMIC DNA]</scope>
    <source>
        <strain evidence="2 3">KCTC 52166</strain>
    </source>
</reference>
<keyword evidence="1" id="KW-0472">Membrane</keyword>
<feature type="transmembrane region" description="Helical" evidence="1">
    <location>
        <begin position="12"/>
        <end position="33"/>
    </location>
</feature>
<dbReference type="EMBL" id="RXOF01000004">
    <property type="protein sequence ID" value="RTQ50638.1"/>
    <property type="molecule type" value="Genomic_DNA"/>
</dbReference>
<keyword evidence="1" id="KW-1133">Transmembrane helix</keyword>
<accession>A0A3S0H622</accession>
<feature type="transmembrane region" description="Helical" evidence="1">
    <location>
        <begin position="39"/>
        <end position="63"/>
    </location>
</feature>
<feature type="transmembrane region" description="Helical" evidence="1">
    <location>
        <begin position="84"/>
        <end position="102"/>
    </location>
</feature>
<protein>
    <submittedName>
        <fullName evidence="2">Uncharacterized protein</fullName>
    </submittedName>
</protein>
<evidence type="ECO:0000256" key="1">
    <source>
        <dbReference type="SAM" id="Phobius"/>
    </source>
</evidence>
<keyword evidence="1" id="KW-0812">Transmembrane</keyword>
<dbReference type="RefSeq" id="WP_126692706.1">
    <property type="nucleotide sequence ID" value="NZ_RXOF01000004.1"/>
</dbReference>
<evidence type="ECO:0000313" key="2">
    <source>
        <dbReference type="EMBL" id="RTQ50638.1"/>
    </source>
</evidence>
<comment type="caution">
    <text evidence="2">The sequence shown here is derived from an EMBL/GenBank/DDBJ whole genome shotgun (WGS) entry which is preliminary data.</text>
</comment>
<gene>
    <name evidence="2" type="ORF">EJV47_08360</name>
</gene>
<sequence length="134" mass="14975">MARPNTLWSEIRLAAVSCGGAALVCALMLRTVLSTAETMLMMLFYGVLPFGLFPITIALTVATGRQLLQAARQRPDSFFYRYSSTPWVLLLTVLTTLLVASAHRLEDWYPVVAYLHAVFLAVWGYCMLAKWRGV</sequence>
<evidence type="ECO:0000313" key="3">
    <source>
        <dbReference type="Proteomes" id="UP000282184"/>
    </source>
</evidence>
<proteinExistence type="predicted"/>
<dbReference type="Proteomes" id="UP000282184">
    <property type="component" value="Unassembled WGS sequence"/>
</dbReference>